<reference evidence="1 2" key="1">
    <citation type="submission" date="2020-09" db="EMBL/GenBank/DDBJ databases">
        <title>Characterization and genome sequencing of Ruminiclostridium sp. nov. MA18.</title>
        <authorList>
            <person name="Rettenmaier R."/>
            <person name="Kowollik M.-L."/>
            <person name="Liebl W."/>
            <person name="Zverlov V."/>
        </authorList>
    </citation>
    <scope>NUCLEOTIDE SEQUENCE [LARGE SCALE GENOMIC DNA]</scope>
    <source>
        <strain evidence="1 2">MA18</strain>
    </source>
</reference>
<evidence type="ECO:0008006" key="3">
    <source>
        <dbReference type="Google" id="ProtNLM"/>
    </source>
</evidence>
<organism evidence="1 2">
    <name type="scientific">Ruminiclostridium herbifermentans</name>
    <dbReference type="NCBI Taxonomy" id="2488810"/>
    <lineage>
        <taxon>Bacteria</taxon>
        <taxon>Bacillati</taxon>
        <taxon>Bacillota</taxon>
        <taxon>Clostridia</taxon>
        <taxon>Eubacteriales</taxon>
        <taxon>Oscillospiraceae</taxon>
        <taxon>Ruminiclostridium</taxon>
    </lineage>
</organism>
<evidence type="ECO:0000313" key="2">
    <source>
        <dbReference type="Proteomes" id="UP000306409"/>
    </source>
</evidence>
<proteinExistence type="predicted"/>
<name>A0A4U7JHR2_9FIRM</name>
<dbReference type="EMBL" id="CP061336">
    <property type="protein sequence ID" value="QNU66240.1"/>
    <property type="molecule type" value="Genomic_DNA"/>
</dbReference>
<dbReference type="RefSeq" id="WP_137696984.1">
    <property type="nucleotide sequence ID" value="NZ_CP061336.1"/>
</dbReference>
<dbReference type="Proteomes" id="UP000306409">
    <property type="component" value="Chromosome"/>
</dbReference>
<keyword evidence="2" id="KW-1185">Reference proteome</keyword>
<dbReference type="OrthoDB" id="2055115at2"/>
<gene>
    <name evidence="1" type="ORF">EHE19_015340</name>
</gene>
<dbReference type="SUPFAM" id="SSF54909">
    <property type="entry name" value="Dimeric alpha+beta barrel"/>
    <property type="match status" value="1"/>
</dbReference>
<evidence type="ECO:0000313" key="1">
    <source>
        <dbReference type="EMBL" id="QNU66240.1"/>
    </source>
</evidence>
<protein>
    <recommendedName>
        <fullName evidence="3">ABM domain-containing protein</fullName>
    </recommendedName>
</protein>
<dbReference type="AlphaFoldDB" id="A0A4U7JHR2"/>
<sequence length="99" mass="11293">MPNVVEFTPFKLQNGVSVSDFLLASDKLQTEFIAKQKGYISRKLIFDGEKWADLVIWETMDDAKNAAAAWEKNAAADEYMTFIDEKSCTLTHFTVEKSY</sequence>
<dbReference type="InterPro" id="IPR011008">
    <property type="entry name" value="Dimeric_a/b-barrel"/>
</dbReference>
<dbReference type="KEGG" id="rher:EHE19_015340"/>
<accession>A0A4U7JHR2</accession>